<dbReference type="AlphaFoldDB" id="A0A518G3V4"/>
<dbReference type="SUPFAM" id="SSF50998">
    <property type="entry name" value="Quinoprotein alcohol dehydrogenase-like"/>
    <property type="match status" value="1"/>
</dbReference>
<proteinExistence type="predicted"/>
<dbReference type="PANTHER" id="PTHR34512">
    <property type="entry name" value="CELL SURFACE PROTEIN"/>
    <property type="match status" value="1"/>
</dbReference>
<evidence type="ECO:0000313" key="3">
    <source>
        <dbReference type="Proteomes" id="UP000318017"/>
    </source>
</evidence>
<dbReference type="Proteomes" id="UP000318017">
    <property type="component" value="Chromosome"/>
</dbReference>
<reference evidence="2 3" key="1">
    <citation type="submission" date="2019-02" db="EMBL/GenBank/DDBJ databases">
        <title>Deep-cultivation of Planctomycetes and their phenomic and genomic characterization uncovers novel biology.</title>
        <authorList>
            <person name="Wiegand S."/>
            <person name="Jogler M."/>
            <person name="Boedeker C."/>
            <person name="Pinto D."/>
            <person name="Vollmers J."/>
            <person name="Rivas-Marin E."/>
            <person name="Kohn T."/>
            <person name="Peeters S.H."/>
            <person name="Heuer A."/>
            <person name="Rast P."/>
            <person name="Oberbeckmann S."/>
            <person name="Bunk B."/>
            <person name="Jeske O."/>
            <person name="Meyerdierks A."/>
            <person name="Storesund J.E."/>
            <person name="Kallscheuer N."/>
            <person name="Luecker S."/>
            <person name="Lage O.M."/>
            <person name="Pohl T."/>
            <person name="Merkel B.J."/>
            <person name="Hornburger P."/>
            <person name="Mueller R.-W."/>
            <person name="Bruemmer F."/>
            <person name="Labrenz M."/>
            <person name="Spormann A.M."/>
            <person name="Op den Camp H."/>
            <person name="Overmann J."/>
            <person name="Amann R."/>
            <person name="Jetten M.S.M."/>
            <person name="Mascher T."/>
            <person name="Medema M.H."/>
            <person name="Devos D.P."/>
            <person name="Kaster A.-K."/>
            <person name="Ovreas L."/>
            <person name="Rohde M."/>
            <person name="Galperin M.Y."/>
            <person name="Jogler C."/>
        </authorList>
    </citation>
    <scope>NUCLEOTIDE SEQUENCE [LARGE SCALE GENOMIC DNA]</scope>
    <source>
        <strain evidence="2 3">Q31a</strain>
    </source>
</reference>
<evidence type="ECO:0000259" key="1">
    <source>
        <dbReference type="Pfam" id="PF13360"/>
    </source>
</evidence>
<organism evidence="2 3">
    <name type="scientific">Aureliella helgolandensis</name>
    <dbReference type="NCBI Taxonomy" id="2527968"/>
    <lineage>
        <taxon>Bacteria</taxon>
        <taxon>Pseudomonadati</taxon>
        <taxon>Planctomycetota</taxon>
        <taxon>Planctomycetia</taxon>
        <taxon>Pirellulales</taxon>
        <taxon>Pirellulaceae</taxon>
        <taxon>Aureliella</taxon>
    </lineage>
</organism>
<dbReference type="InterPro" id="IPR011047">
    <property type="entry name" value="Quinoprotein_ADH-like_sf"/>
</dbReference>
<feature type="domain" description="Pyrrolo-quinoline quinone repeat" evidence="1">
    <location>
        <begin position="149"/>
        <end position="402"/>
    </location>
</feature>
<name>A0A518G3V4_9BACT</name>
<keyword evidence="3" id="KW-1185">Reference proteome</keyword>
<protein>
    <submittedName>
        <fullName evidence="2">Outer membrane protein assembly factor BamB</fullName>
    </submittedName>
</protein>
<dbReference type="InterPro" id="IPR015943">
    <property type="entry name" value="WD40/YVTN_repeat-like_dom_sf"/>
</dbReference>
<dbReference type="Pfam" id="PF13360">
    <property type="entry name" value="PQQ_2"/>
    <property type="match status" value="1"/>
</dbReference>
<sequence length="474" mass="52348">MQARATVSAGYQKTFDLQIPAFKLIERSRKTTKRHLATSASALLWGRYVAPFIPESPQMFRCSTTALLVACFSLLSTHQAFGDTPTHSSWSQWRGPQRNGLVSAADWPSSLKDQHLVEQWSKSLGPSYSGPIISMDRVFVTETQDKQFEVVRALDLKTGKQIWETQWEGSMQVPFFAASNGSWIRATPSLDGDRLYVAGIRDVLVCLDASSGEILWKVDFVADTGSPLPQFGFASSPLVHGDHIYVQAGASLAKLDKLTGKIVWQRLKDDGGMYGSAFSSPIVATIAEVEQLIVQTRTSLAGVSPSDGTVLWTQDISAFRGMNILTPTVVGNSVFTSCYGGRSTMFTIDRQDNDWKVTEAWSHKSQGYMSSPLVIGDYIYLHLKNRRFVCLNSATGAEQWTTTPFGKYWSMIGNGSTILALDESGDLLLIQASPEEFKLLDRVTVGDNAWAHLAVVGEQIYVRNLDSIKAFAWK</sequence>
<dbReference type="InterPro" id="IPR002372">
    <property type="entry name" value="PQQ_rpt_dom"/>
</dbReference>
<dbReference type="InterPro" id="IPR018391">
    <property type="entry name" value="PQQ_b-propeller_rpt"/>
</dbReference>
<dbReference type="PANTHER" id="PTHR34512:SF30">
    <property type="entry name" value="OUTER MEMBRANE PROTEIN ASSEMBLY FACTOR BAMB"/>
    <property type="match status" value="1"/>
</dbReference>
<dbReference type="EMBL" id="CP036298">
    <property type="protein sequence ID" value="QDV23240.1"/>
    <property type="molecule type" value="Genomic_DNA"/>
</dbReference>
<dbReference type="KEGG" id="ahel:Q31a_15380"/>
<accession>A0A518G3V4</accession>
<gene>
    <name evidence="2" type="primary">bamB_1</name>
    <name evidence="2" type="ORF">Q31a_15380</name>
</gene>
<dbReference type="SMART" id="SM00564">
    <property type="entry name" value="PQQ"/>
    <property type="match status" value="5"/>
</dbReference>
<dbReference type="Gene3D" id="2.130.10.10">
    <property type="entry name" value="YVTN repeat-like/Quinoprotein amine dehydrogenase"/>
    <property type="match status" value="1"/>
</dbReference>
<evidence type="ECO:0000313" key="2">
    <source>
        <dbReference type="EMBL" id="QDV23240.1"/>
    </source>
</evidence>